<name>A0A829R9G0_LISGR</name>
<reference evidence="1 2" key="1">
    <citation type="submission" date="2012-12" db="EMBL/GenBank/DDBJ databases">
        <title>Novel taxa of Listeriaceae from agricultural environments in the United States.</title>
        <authorList>
            <person name="den Bakker H.C."/>
            <person name="Allred A."/>
            <person name="Warchocki S."/>
            <person name="Wright E.M."/>
            <person name="Burrell A."/>
            <person name="Nightingale K.K."/>
            <person name="Kephart D."/>
            <person name="Wiedmann M."/>
        </authorList>
    </citation>
    <scope>NUCLEOTIDE SEQUENCE [LARGE SCALE GENOMIC DNA]</scope>
    <source>
        <strain evidence="1 2">FSL F6-1183</strain>
    </source>
</reference>
<dbReference type="AlphaFoldDB" id="A0A829R9G0"/>
<dbReference type="Proteomes" id="UP000019251">
    <property type="component" value="Unassembled WGS sequence"/>
</dbReference>
<dbReference type="EMBL" id="AODG01000003">
    <property type="protein sequence ID" value="EUJ30462.1"/>
    <property type="molecule type" value="Genomic_DNA"/>
</dbReference>
<organism evidence="1 2">
    <name type="scientific">Listeria grayi FSL F6-1183</name>
    <dbReference type="NCBI Taxonomy" id="1265827"/>
    <lineage>
        <taxon>Bacteria</taxon>
        <taxon>Bacillati</taxon>
        <taxon>Bacillota</taxon>
        <taxon>Bacilli</taxon>
        <taxon>Bacillales</taxon>
        <taxon>Listeriaceae</taxon>
        <taxon>Listeria</taxon>
    </lineage>
</organism>
<gene>
    <name evidence="1" type="ORF">LMUR_01285</name>
</gene>
<protein>
    <recommendedName>
        <fullName evidence="3">Lipoprotein</fullName>
    </recommendedName>
</protein>
<dbReference type="PROSITE" id="PS51257">
    <property type="entry name" value="PROKAR_LIPOPROTEIN"/>
    <property type="match status" value="1"/>
</dbReference>
<sequence>MLKERDRKEMQKKRYPIIFVLAVIGLLFGCQNVPDATSKIENKPISKKTGYTSIEEYAANIGTNMSTDKPKVKIYNQQVVISFKATFSRELEKKLQHTKKPSYYTVRSKTDQTNLDRLIDKNKLPLFRNDLKTLAKGGNYQYKIVLPLKKQPSAKEKQILMDGGNYEFLFLNEHKKVVNVMDFLDIGLP</sequence>
<accession>A0A829R9G0</accession>
<dbReference type="RefSeq" id="WP_036103650.1">
    <property type="nucleotide sequence ID" value="NZ_AODG01000003.1"/>
</dbReference>
<proteinExistence type="predicted"/>
<evidence type="ECO:0000313" key="2">
    <source>
        <dbReference type="Proteomes" id="UP000019251"/>
    </source>
</evidence>
<comment type="caution">
    <text evidence="1">The sequence shown here is derived from an EMBL/GenBank/DDBJ whole genome shotgun (WGS) entry which is preliminary data.</text>
</comment>
<evidence type="ECO:0000313" key="1">
    <source>
        <dbReference type="EMBL" id="EUJ30462.1"/>
    </source>
</evidence>
<evidence type="ECO:0008006" key="3">
    <source>
        <dbReference type="Google" id="ProtNLM"/>
    </source>
</evidence>